<dbReference type="PROSITE" id="PS50836">
    <property type="entry name" value="DOMON"/>
    <property type="match status" value="1"/>
</dbReference>
<dbReference type="GO" id="GO:0016020">
    <property type="term" value="C:membrane"/>
    <property type="evidence" value="ECO:0007669"/>
    <property type="project" value="UniProtKB-SubCell"/>
</dbReference>
<dbReference type="Pfam" id="PF03188">
    <property type="entry name" value="Cytochrom_B561"/>
    <property type="match status" value="1"/>
</dbReference>
<keyword evidence="5" id="KW-0249">Electron transport</keyword>
<dbReference type="CDD" id="cd08760">
    <property type="entry name" value="Cyt_b561_FRRS1_like"/>
    <property type="match status" value="1"/>
</dbReference>
<keyword evidence="7 9" id="KW-0472">Membrane</keyword>
<keyword evidence="4 10" id="KW-0732">Signal</keyword>
<protein>
    <recommendedName>
        <fullName evidence="15">Cytochrome b561 domain-containing protein</fullName>
    </recommendedName>
</protein>
<dbReference type="Gene3D" id="1.20.120.1770">
    <property type="match status" value="1"/>
</dbReference>
<feature type="compositionally biased region" description="Low complexity" evidence="8">
    <location>
        <begin position="675"/>
        <end position="688"/>
    </location>
</feature>
<evidence type="ECO:0000256" key="3">
    <source>
        <dbReference type="ARBA" id="ARBA00022692"/>
    </source>
</evidence>
<accession>A0AAD3DMQ7</accession>
<evidence type="ECO:0000313" key="14">
    <source>
        <dbReference type="Proteomes" id="UP001054857"/>
    </source>
</evidence>
<evidence type="ECO:0000259" key="12">
    <source>
        <dbReference type="PROSITE" id="PS50939"/>
    </source>
</evidence>
<dbReference type="PANTHER" id="PTHR23130">
    <property type="entry name" value="CYTOCHROME B561 AND DOMON DOMAIN-CONTAINING PROTEIN"/>
    <property type="match status" value="1"/>
</dbReference>
<feature type="domain" description="Cytochrome b561" evidence="12">
    <location>
        <begin position="449"/>
        <end position="661"/>
    </location>
</feature>
<evidence type="ECO:0000256" key="1">
    <source>
        <dbReference type="ARBA" id="ARBA00004370"/>
    </source>
</evidence>
<feature type="domain" description="DOMON" evidence="11">
    <location>
        <begin position="299"/>
        <end position="425"/>
    </location>
</feature>
<evidence type="ECO:0008006" key="15">
    <source>
        <dbReference type="Google" id="ProtNLM"/>
    </source>
</evidence>
<dbReference type="PROSITE" id="PS50939">
    <property type="entry name" value="CYTOCHROME_B561"/>
    <property type="match status" value="1"/>
</dbReference>
<keyword evidence="3 9" id="KW-0812">Transmembrane</keyword>
<organism evidence="13 14">
    <name type="scientific">Astrephomene gubernaculifera</name>
    <dbReference type="NCBI Taxonomy" id="47775"/>
    <lineage>
        <taxon>Eukaryota</taxon>
        <taxon>Viridiplantae</taxon>
        <taxon>Chlorophyta</taxon>
        <taxon>core chlorophytes</taxon>
        <taxon>Chlorophyceae</taxon>
        <taxon>CS clade</taxon>
        <taxon>Chlamydomonadales</taxon>
        <taxon>Astrephomenaceae</taxon>
        <taxon>Astrephomene</taxon>
    </lineage>
</organism>
<keyword evidence="2" id="KW-0813">Transport</keyword>
<sequence length="696" mass="72737">MRLPTAHVVCAFLAMLQLCYTYPKYWYDNQALLADYNAALPSQPGCAEHPTMAVLTDISPHGSPQPANTAFVIADAASTLPTSTLCPGGNYTATVSFGSDSAAGRLAMLTINSSSVAFTSPAPTASCPNLVDLGGSEEEGFASSFTAAFRVPCSVAGSSLLLKVTSAGEDGFVGWGQSETTVTVAGPGSPLLEQGGACATVSASCPNLVQSSSSPSLPRPPPPPPSPPLVQPPPSPAALASNDQLPSSPPSESTAVVSNSSGCTPSNLNYTCMATRGKITIHWSVNTTSAPSNPCTPATRTELQDADVAENGTLHIAIQSAVTGYVALGFSSDPEEMYPSDIVLGYVQSSGAGYLKTFYAEEEDLDEKDVWPPSGSSSWAYDSGVLQNSSSGVTTLCFSRRLRDDRAKASPDLRAATGGAAAAGAARRRLAQDEEAVGELTLIWAVSPARGLVEHTADNVGGFFLDVSSGGAVEAEGVDERYWINVHGALMAVAWVLLLPLGTLLPAHRWLLGDMKIFGKHAWFILHMAFQWTGMVLFLAGFIAVYVKLDDGGELPGGDVGEAHEKIGIAVMAAAGAQVVLGYVRPDPSHPKRGLWNLMHHYLGRAVVLLAWANVYIGIYIYHVSEFEAKYKEWITPIAIVMGLLALLEIVLRVAAPPSSTKQQPASQQSYLVTADGGSAAPGDAPAGEQKGQAAV</sequence>
<comment type="subcellular location">
    <subcellularLocation>
        <location evidence="1">Membrane</location>
    </subcellularLocation>
</comment>
<dbReference type="InterPro" id="IPR045266">
    <property type="entry name" value="DOH_DOMON"/>
</dbReference>
<evidence type="ECO:0000256" key="7">
    <source>
        <dbReference type="ARBA" id="ARBA00023136"/>
    </source>
</evidence>
<dbReference type="AlphaFoldDB" id="A0AAD3DMQ7"/>
<evidence type="ECO:0000256" key="4">
    <source>
        <dbReference type="ARBA" id="ARBA00022729"/>
    </source>
</evidence>
<feature type="compositionally biased region" description="Pro residues" evidence="8">
    <location>
        <begin position="217"/>
        <end position="236"/>
    </location>
</feature>
<evidence type="ECO:0000259" key="11">
    <source>
        <dbReference type="PROSITE" id="PS50836"/>
    </source>
</evidence>
<feature type="signal peptide" evidence="10">
    <location>
        <begin position="1"/>
        <end position="21"/>
    </location>
</feature>
<proteinExistence type="predicted"/>
<evidence type="ECO:0000256" key="10">
    <source>
        <dbReference type="SAM" id="SignalP"/>
    </source>
</evidence>
<keyword evidence="14" id="KW-1185">Reference proteome</keyword>
<feature type="region of interest" description="Disordered" evidence="8">
    <location>
        <begin position="209"/>
        <end position="261"/>
    </location>
</feature>
<dbReference type="InterPro" id="IPR005018">
    <property type="entry name" value="DOMON_domain"/>
</dbReference>
<feature type="chain" id="PRO_5042261215" description="Cytochrome b561 domain-containing protein" evidence="10">
    <location>
        <begin position="22"/>
        <end position="696"/>
    </location>
</feature>
<dbReference type="SMART" id="SM00664">
    <property type="entry name" value="DoH"/>
    <property type="match status" value="1"/>
</dbReference>
<evidence type="ECO:0000256" key="2">
    <source>
        <dbReference type="ARBA" id="ARBA00022448"/>
    </source>
</evidence>
<reference evidence="13 14" key="1">
    <citation type="journal article" date="2021" name="Sci. Rep.">
        <title>Genome sequencing of the multicellular alga Astrephomene provides insights into convergent evolution of germ-soma differentiation.</title>
        <authorList>
            <person name="Yamashita S."/>
            <person name="Yamamoto K."/>
            <person name="Matsuzaki R."/>
            <person name="Suzuki S."/>
            <person name="Yamaguchi H."/>
            <person name="Hirooka S."/>
            <person name="Minakuchi Y."/>
            <person name="Miyagishima S."/>
            <person name="Kawachi M."/>
            <person name="Toyoda A."/>
            <person name="Nozaki H."/>
        </authorList>
    </citation>
    <scope>NUCLEOTIDE SEQUENCE [LARGE SCALE GENOMIC DNA]</scope>
    <source>
        <strain evidence="13 14">NIES-4017</strain>
    </source>
</reference>
<evidence type="ECO:0000256" key="6">
    <source>
        <dbReference type="ARBA" id="ARBA00022989"/>
    </source>
</evidence>
<feature type="compositionally biased region" description="Polar residues" evidence="8">
    <location>
        <begin position="660"/>
        <end position="672"/>
    </location>
</feature>
<gene>
    <name evidence="13" type="ORF">Agub_g3598</name>
</gene>
<evidence type="ECO:0000256" key="5">
    <source>
        <dbReference type="ARBA" id="ARBA00022982"/>
    </source>
</evidence>
<feature type="transmembrane region" description="Helical" evidence="9">
    <location>
        <begin position="634"/>
        <end position="655"/>
    </location>
</feature>
<evidence type="ECO:0000256" key="8">
    <source>
        <dbReference type="SAM" id="MobiDB-lite"/>
    </source>
</evidence>
<dbReference type="InterPro" id="IPR006593">
    <property type="entry name" value="Cyt_b561/ferric_Rdtase_TM"/>
</dbReference>
<feature type="transmembrane region" description="Helical" evidence="9">
    <location>
        <begin position="567"/>
        <end position="584"/>
    </location>
</feature>
<feature type="compositionally biased region" description="Polar residues" evidence="8">
    <location>
        <begin position="242"/>
        <end position="261"/>
    </location>
</feature>
<dbReference type="EMBL" id="BMAR01000003">
    <property type="protein sequence ID" value="GFR42661.1"/>
    <property type="molecule type" value="Genomic_DNA"/>
</dbReference>
<evidence type="ECO:0000313" key="13">
    <source>
        <dbReference type="EMBL" id="GFR42661.1"/>
    </source>
</evidence>
<feature type="transmembrane region" description="Helical" evidence="9">
    <location>
        <begin position="604"/>
        <end position="622"/>
    </location>
</feature>
<name>A0AAD3DMQ7_9CHLO</name>
<dbReference type="Proteomes" id="UP001054857">
    <property type="component" value="Unassembled WGS sequence"/>
</dbReference>
<dbReference type="CDD" id="cd09631">
    <property type="entry name" value="DOMON_DOH"/>
    <property type="match status" value="1"/>
</dbReference>
<feature type="transmembrane region" description="Helical" evidence="9">
    <location>
        <begin position="522"/>
        <end position="547"/>
    </location>
</feature>
<evidence type="ECO:0000256" key="9">
    <source>
        <dbReference type="SAM" id="Phobius"/>
    </source>
</evidence>
<dbReference type="Pfam" id="PF03351">
    <property type="entry name" value="DOMON"/>
    <property type="match status" value="1"/>
</dbReference>
<dbReference type="PANTHER" id="PTHR23130:SF171">
    <property type="entry name" value="OS01G0895300 PROTEIN"/>
    <property type="match status" value="1"/>
</dbReference>
<comment type="caution">
    <text evidence="13">The sequence shown here is derived from an EMBL/GenBank/DDBJ whole genome shotgun (WGS) entry which is preliminary data.</text>
</comment>
<feature type="region of interest" description="Disordered" evidence="8">
    <location>
        <begin position="660"/>
        <end position="696"/>
    </location>
</feature>
<keyword evidence="6 9" id="KW-1133">Transmembrane helix</keyword>
<dbReference type="SMART" id="SM00665">
    <property type="entry name" value="B561"/>
    <property type="match status" value="1"/>
</dbReference>